<evidence type="ECO:0000313" key="2">
    <source>
        <dbReference type="EMBL" id="PVH31771.1"/>
    </source>
</evidence>
<evidence type="ECO:0000256" key="1">
    <source>
        <dbReference type="SAM" id="MobiDB-lite"/>
    </source>
</evidence>
<dbReference type="AlphaFoldDB" id="A0A2T8I275"/>
<name>A0A2T8I275_9POAL</name>
<feature type="compositionally biased region" description="Polar residues" evidence="1">
    <location>
        <begin position="195"/>
        <end position="206"/>
    </location>
</feature>
<feature type="region of interest" description="Disordered" evidence="1">
    <location>
        <begin position="27"/>
        <end position="108"/>
    </location>
</feature>
<feature type="compositionally biased region" description="Low complexity" evidence="1">
    <location>
        <begin position="93"/>
        <end position="103"/>
    </location>
</feature>
<accession>A0A2T8I275</accession>
<feature type="compositionally biased region" description="Polar residues" evidence="1">
    <location>
        <begin position="250"/>
        <end position="259"/>
    </location>
</feature>
<dbReference type="EMBL" id="CM008054">
    <property type="protein sequence ID" value="PVH31771.1"/>
    <property type="molecule type" value="Genomic_DNA"/>
</dbReference>
<proteinExistence type="predicted"/>
<gene>
    <name evidence="2" type="ORF">PAHAL_9G227300</name>
</gene>
<reference evidence="2" key="1">
    <citation type="submission" date="2018-04" db="EMBL/GenBank/DDBJ databases">
        <title>WGS assembly of Panicum hallii.</title>
        <authorList>
            <person name="Lovell J."/>
            <person name="Jenkins J."/>
            <person name="Lowry D."/>
            <person name="Mamidi S."/>
            <person name="Sreedasyam A."/>
            <person name="Weng X."/>
            <person name="Barry K."/>
            <person name="Bonette J."/>
            <person name="Campitelli B."/>
            <person name="Daum C."/>
            <person name="Gordon S."/>
            <person name="Gould B."/>
            <person name="Lipzen A."/>
            <person name="Macqueen A."/>
            <person name="Palacio-Mejia J."/>
            <person name="Plott C."/>
            <person name="Shakirov E."/>
            <person name="Shu S."/>
            <person name="Yoshinaga Y."/>
            <person name="Zane M."/>
            <person name="Rokhsar D."/>
            <person name="Grimwood J."/>
            <person name="Schmutz J."/>
            <person name="Juenger T."/>
        </authorList>
    </citation>
    <scope>NUCLEOTIDE SEQUENCE [LARGE SCALE GENOMIC DNA]</scope>
    <source>
        <strain evidence="2">FIL2</strain>
    </source>
</reference>
<feature type="compositionally biased region" description="Basic residues" evidence="1">
    <location>
        <begin position="58"/>
        <end position="68"/>
    </location>
</feature>
<organism evidence="2">
    <name type="scientific">Panicum hallii</name>
    <dbReference type="NCBI Taxonomy" id="206008"/>
    <lineage>
        <taxon>Eukaryota</taxon>
        <taxon>Viridiplantae</taxon>
        <taxon>Streptophyta</taxon>
        <taxon>Embryophyta</taxon>
        <taxon>Tracheophyta</taxon>
        <taxon>Spermatophyta</taxon>
        <taxon>Magnoliopsida</taxon>
        <taxon>Liliopsida</taxon>
        <taxon>Poales</taxon>
        <taxon>Poaceae</taxon>
        <taxon>PACMAD clade</taxon>
        <taxon>Panicoideae</taxon>
        <taxon>Panicodae</taxon>
        <taxon>Paniceae</taxon>
        <taxon>Panicinae</taxon>
        <taxon>Panicum</taxon>
        <taxon>Panicum sect. Panicum</taxon>
    </lineage>
</organism>
<dbReference type="Gramene" id="PVH31771">
    <property type="protein sequence ID" value="PVH31771"/>
    <property type="gene ID" value="PAHAL_9G227300"/>
</dbReference>
<feature type="region of interest" description="Disordered" evidence="1">
    <location>
        <begin position="195"/>
        <end position="259"/>
    </location>
</feature>
<sequence length="259" mass="28133">MLFGHGLCMVDFESFSTAKKRLACTSQPTALPAESQADLPPPRHPSATASPTLPPSHPNRRKKIRSRARNPAPPPPPHARRRLLPRARDLAPLRHPCGTSRLWPPRRRPLPSPLLHLASPRSLAAGAEPPPWSSSEAGRIFRPNPALSAIGEHTSEFPSLSSPSLTRKLLCWDARDRGRLLELLAVLAIVSSPSPRTAAVASSNHPTAPPLRRRSTATSPLQPHHPPRHHAASAASTPASPRCRRRAASIQTPCRQSAW</sequence>
<feature type="compositionally biased region" description="Low complexity" evidence="1">
    <location>
        <begin position="232"/>
        <end position="241"/>
    </location>
</feature>
<protein>
    <submittedName>
        <fullName evidence="2">Uncharacterized protein</fullName>
    </submittedName>
</protein>
<dbReference type="Proteomes" id="UP000243499">
    <property type="component" value="Chromosome 9"/>
</dbReference>